<dbReference type="EnsemblPlants" id="Zm00001eb101030_T001">
    <property type="protein sequence ID" value="Zm00001eb101030_P001"/>
    <property type="gene ID" value="Zm00001eb101030"/>
</dbReference>
<organism evidence="2">
    <name type="scientific">Zea mays</name>
    <name type="common">Maize</name>
    <dbReference type="NCBI Taxonomy" id="4577"/>
    <lineage>
        <taxon>Eukaryota</taxon>
        <taxon>Viridiplantae</taxon>
        <taxon>Streptophyta</taxon>
        <taxon>Embryophyta</taxon>
        <taxon>Tracheophyta</taxon>
        <taxon>Spermatophyta</taxon>
        <taxon>Magnoliopsida</taxon>
        <taxon>Liliopsida</taxon>
        <taxon>Poales</taxon>
        <taxon>Poaceae</taxon>
        <taxon>PACMAD clade</taxon>
        <taxon>Panicoideae</taxon>
        <taxon>Andropogonodae</taxon>
        <taxon>Andropogoneae</taxon>
        <taxon>Tripsacinae</taxon>
        <taxon>Zea</taxon>
    </lineage>
</organism>
<feature type="region of interest" description="Disordered" evidence="1">
    <location>
        <begin position="155"/>
        <end position="189"/>
    </location>
</feature>
<dbReference type="AlphaFoldDB" id="A0A1D6ERJ5"/>
<dbReference type="NCBIfam" id="TIGR01570">
    <property type="entry name" value="A_thal_3588"/>
    <property type="match status" value="1"/>
</dbReference>
<dbReference type="EMBL" id="CM007648">
    <property type="protein sequence ID" value="ONM22359.1"/>
    <property type="molecule type" value="Genomic_DNA"/>
</dbReference>
<sequence length="189" mass="21110">MTVSLFGHHRGRVILAIHEDTRVSPLFLIELPMPTSVLHREISSRVVKLALESDTRRSAHRRLVEEYIWAVYCNGRKASYAIRRKEASNDERQRKEASYDECHVLRLLRTVSMGVSVLPPPAPEKDDGPDSEITYVRARVERVVGSKDSEVFYMINPEEGGNSGDNNGGGGGGAPELSIFFSKDEMGKP</sequence>
<keyword evidence="4" id="KW-1185">Reference proteome</keyword>
<dbReference type="Pfam" id="PF04759">
    <property type="entry name" value="DUF617"/>
    <property type="match status" value="1"/>
</dbReference>
<reference evidence="3" key="3">
    <citation type="submission" date="2021-05" db="UniProtKB">
        <authorList>
            <consortium name="EnsemblPlants"/>
        </authorList>
    </citation>
    <scope>IDENTIFICATION</scope>
    <source>
        <strain evidence="3">cv. B73</strain>
    </source>
</reference>
<dbReference type="OMA" id="ASYDECH"/>
<dbReference type="PANTHER" id="PTHR31696:SF3">
    <property type="entry name" value="OS09G0463600 PROTEIN"/>
    <property type="match status" value="1"/>
</dbReference>
<name>A0A1D6ERJ5_MAIZE</name>
<proteinExistence type="predicted"/>
<evidence type="ECO:0000313" key="2">
    <source>
        <dbReference type="EMBL" id="ONM22359.1"/>
    </source>
</evidence>
<protein>
    <submittedName>
        <fullName evidence="2">Protein MIZU-KUSSEI 1</fullName>
    </submittedName>
</protein>
<gene>
    <name evidence="2" type="ORF">ZEAMMB73_Zm00001d005918</name>
</gene>
<accession>A0A1D6ERJ5</accession>
<dbReference type="eggNOG" id="ENOG502QSFM">
    <property type="taxonomic scope" value="Eukaryota"/>
</dbReference>
<dbReference type="PANTHER" id="PTHR31696">
    <property type="entry name" value="PROTEIN MIZU-KUSSEI 1"/>
    <property type="match status" value="1"/>
</dbReference>
<reference evidence="2 4" key="1">
    <citation type="submission" date="2015-12" db="EMBL/GenBank/DDBJ databases">
        <title>Update maize B73 reference genome by single molecule sequencing technologies.</title>
        <authorList>
            <consortium name="Maize Genome Sequencing Project"/>
            <person name="Ware D."/>
        </authorList>
    </citation>
    <scope>NUCLEOTIDE SEQUENCE [LARGE SCALE GENOMIC DNA]</scope>
    <source>
        <strain evidence="4">cv. B73</strain>
        <tissue evidence="2">Seedling</tissue>
    </source>
</reference>
<feature type="compositionally biased region" description="Gly residues" evidence="1">
    <location>
        <begin position="161"/>
        <end position="174"/>
    </location>
</feature>
<dbReference type="GO" id="GO:0010274">
    <property type="term" value="P:hydrotropism"/>
    <property type="evidence" value="ECO:0007669"/>
    <property type="project" value="InterPro"/>
</dbReference>
<dbReference type="PaxDb" id="4577-GRMZM5G865234_P01"/>
<dbReference type="Proteomes" id="UP000007305">
    <property type="component" value="Chromosome 2"/>
</dbReference>
<evidence type="ECO:0000313" key="3">
    <source>
        <dbReference type="EnsemblPlants" id="Zm00001eb101030_P001"/>
    </source>
</evidence>
<reference evidence="3" key="2">
    <citation type="submission" date="2019-07" db="EMBL/GenBank/DDBJ databases">
        <authorList>
            <person name="Seetharam A."/>
            <person name="Woodhouse M."/>
            <person name="Cannon E."/>
        </authorList>
    </citation>
    <scope>NUCLEOTIDE SEQUENCE [LARGE SCALE GENOMIC DNA]</scope>
    <source>
        <strain evidence="3">cv. B73</strain>
    </source>
</reference>
<evidence type="ECO:0000313" key="4">
    <source>
        <dbReference type="Proteomes" id="UP000007305"/>
    </source>
</evidence>
<dbReference type="InterPro" id="IPR006460">
    <property type="entry name" value="MIZ1-like_pln"/>
</dbReference>
<dbReference type="Gramene" id="Zm00001eb101030_T001">
    <property type="protein sequence ID" value="Zm00001eb101030_P001"/>
    <property type="gene ID" value="Zm00001eb101030"/>
</dbReference>
<evidence type="ECO:0000256" key="1">
    <source>
        <dbReference type="SAM" id="MobiDB-lite"/>
    </source>
</evidence>